<feature type="transmembrane region" description="Helical" evidence="1">
    <location>
        <begin position="65"/>
        <end position="86"/>
    </location>
</feature>
<sequence>MAKTRTKAEKIAALKDERQKQMDLYKRLPNQKDNAAQEVAGRIHAIDKDIARVTQEQQKSAGTPIWVWLLVAFAAGGLAWAGAYYFGGQMTG</sequence>
<dbReference type="AlphaFoldDB" id="A0A3S2VMK4"/>
<organism evidence="2 3">
    <name type="scientific">Hwanghaeella grinnelliae</name>
    <dbReference type="NCBI Taxonomy" id="2500179"/>
    <lineage>
        <taxon>Bacteria</taxon>
        <taxon>Pseudomonadati</taxon>
        <taxon>Pseudomonadota</taxon>
        <taxon>Alphaproteobacteria</taxon>
        <taxon>Rhodospirillales</taxon>
        <taxon>Rhodospirillaceae</taxon>
        <taxon>Hwanghaeella</taxon>
    </lineage>
</organism>
<keyword evidence="1" id="KW-0472">Membrane</keyword>
<name>A0A3S2VMK4_9PROT</name>
<protein>
    <submittedName>
        <fullName evidence="2">Uncharacterized protein</fullName>
    </submittedName>
</protein>
<dbReference type="EMBL" id="SADE01000002">
    <property type="protein sequence ID" value="RVU36459.1"/>
    <property type="molecule type" value="Genomic_DNA"/>
</dbReference>
<keyword evidence="1" id="KW-1133">Transmembrane helix</keyword>
<keyword evidence="3" id="KW-1185">Reference proteome</keyword>
<gene>
    <name evidence="2" type="ORF">EOI86_14765</name>
</gene>
<evidence type="ECO:0000313" key="3">
    <source>
        <dbReference type="Proteomes" id="UP000287447"/>
    </source>
</evidence>
<dbReference type="RefSeq" id="WP_127765935.1">
    <property type="nucleotide sequence ID" value="NZ_SADE01000002.1"/>
</dbReference>
<reference evidence="3" key="1">
    <citation type="submission" date="2019-01" db="EMBL/GenBank/DDBJ databases">
        <title>Gri0909 isolated from a small marine red alga.</title>
        <authorList>
            <person name="Kim J."/>
            <person name="Jeong S.E."/>
            <person name="Jeon C.O."/>
        </authorList>
    </citation>
    <scope>NUCLEOTIDE SEQUENCE [LARGE SCALE GENOMIC DNA]</scope>
    <source>
        <strain evidence="3">Gri0909</strain>
    </source>
</reference>
<accession>A0A3S2VMK4</accession>
<evidence type="ECO:0000256" key="1">
    <source>
        <dbReference type="SAM" id="Phobius"/>
    </source>
</evidence>
<dbReference type="Proteomes" id="UP000287447">
    <property type="component" value="Unassembled WGS sequence"/>
</dbReference>
<keyword evidence="1" id="KW-0812">Transmembrane</keyword>
<proteinExistence type="predicted"/>
<evidence type="ECO:0000313" key="2">
    <source>
        <dbReference type="EMBL" id="RVU36459.1"/>
    </source>
</evidence>
<comment type="caution">
    <text evidence="2">The sequence shown here is derived from an EMBL/GenBank/DDBJ whole genome shotgun (WGS) entry which is preliminary data.</text>
</comment>